<sequence>MASTRPALNGALGRCPRCGVGRLFESFLELASECPKCGLSYDFADAGDGPPVFVSFLAGFLVCGGAVWTELAYQPPYWVHALVWLPLALLIPLALLRPTKGLLIGLQYRHSAGEGQSAERS</sequence>
<name>A0A397QC94_9HYPH</name>
<keyword evidence="1" id="KW-0472">Membrane</keyword>
<keyword evidence="3" id="KW-1185">Reference proteome</keyword>
<protein>
    <submittedName>
        <fullName evidence="2">Uncharacterized protein (DUF983 family)</fullName>
    </submittedName>
</protein>
<dbReference type="Pfam" id="PF06170">
    <property type="entry name" value="DUF983"/>
    <property type="match status" value="1"/>
</dbReference>
<gene>
    <name evidence="2" type="ORF">BXY53_0957</name>
</gene>
<dbReference type="AlphaFoldDB" id="A0A397QC94"/>
<evidence type="ECO:0000313" key="3">
    <source>
        <dbReference type="Proteomes" id="UP000266273"/>
    </source>
</evidence>
<dbReference type="RefSeq" id="WP_119060721.1">
    <property type="nucleotide sequence ID" value="NZ_QXDF01000001.1"/>
</dbReference>
<organism evidence="2 3">
    <name type="scientific">Dichotomicrobium thermohalophilum</name>
    <dbReference type="NCBI Taxonomy" id="933063"/>
    <lineage>
        <taxon>Bacteria</taxon>
        <taxon>Pseudomonadati</taxon>
        <taxon>Pseudomonadota</taxon>
        <taxon>Alphaproteobacteria</taxon>
        <taxon>Hyphomicrobiales</taxon>
        <taxon>Hyphomicrobiaceae</taxon>
        <taxon>Dichotomicrobium</taxon>
    </lineage>
</organism>
<reference evidence="2 3" key="1">
    <citation type="submission" date="2018-08" db="EMBL/GenBank/DDBJ databases">
        <title>Genomic Encyclopedia of Archaeal and Bacterial Type Strains, Phase II (KMG-II): from individual species to whole genera.</title>
        <authorList>
            <person name="Goeker M."/>
        </authorList>
    </citation>
    <scope>NUCLEOTIDE SEQUENCE [LARGE SCALE GENOMIC DNA]</scope>
    <source>
        <strain evidence="2 3">DSM 5002</strain>
    </source>
</reference>
<evidence type="ECO:0000313" key="2">
    <source>
        <dbReference type="EMBL" id="RIA55871.1"/>
    </source>
</evidence>
<dbReference type="EMBL" id="QXDF01000001">
    <property type="protein sequence ID" value="RIA55871.1"/>
    <property type="molecule type" value="Genomic_DNA"/>
</dbReference>
<comment type="caution">
    <text evidence="2">The sequence shown here is derived from an EMBL/GenBank/DDBJ whole genome shotgun (WGS) entry which is preliminary data.</text>
</comment>
<feature type="transmembrane region" description="Helical" evidence="1">
    <location>
        <begin position="52"/>
        <end position="71"/>
    </location>
</feature>
<keyword evidence="1" id="KW-0812">Transmembrane</keyword>
<dbReference type="OrthoDB" id="9799456at2"/>
<dbReference type="Proteomes" id="UP000266273">
    <property type="component" value="Unassembled WGS sequence"/>
</dbReference>
<proteinExistence type="predicted"/>
<dbReference type="InterPro" id="IPR009325">
    <property type="entry name" value="DUF983"/>
</dbReference>
<feature type="transmembrane region" description="Helical" evidence="1">
    <location>
        <begin position="77"/>
        <end position="96"/>
    </location>
</feature>
<accession>A0A397QC94</accession>
<evidence type="ECO:0000256" key="1">
    <source>
        <dbReference type="SAM" id="Phobius"/>
    </source>
</evidence>
<keyword evidence="1" id="KW-1133">Transmembrane helix</keyword>